<dbReference type="AlphaFoldDB" id="A0A5U4CQ67"/>
<evidence type="ECO:0000313" key="1">
    <source>
        <dbReference type="EMBL" id="EBP8536537.1"/>
    </source>
</evidence>
<gene>
    <name evidence="1" type="ORF">AMM99_08035</name>
</gene>
<accession>A0A5U4CQ67</accession>
<organism evidence="1">
    <name type="scientific">Salmonella enterica</name>
    <name type="common">Salmonella choleraesuis</name>
    <dbReference type="NCBI Taxonomy" id="28901"/>
    <lineage>
        <taxon>Bacteria</taxon>
        <taxon>Pseudomonadati</taxon>
        <taxon>Pseudomonadota</taxon>
        <taxon>Gammaproteobacteria</taxon>
        <taxon>Enterobacterales</taxon>
        <taxon>Enterobacteriaceae</taxon>
        <taxon>Salmonella</taxon>
    </lineage>
</organism>
<name>A0A5U4CQ67_SALER</name>
<dbReference type="EMBL" id="AAGMUQ010000003">
    <property type="protein sequence ID" value="EBP8536537.1"/>
    <property type="molecule type" value="Genomic_DNA"/>
</dbReference>
<reference evidence="1" key="1">
    <citation type="submission" date="2018-07" db="EMBL/GenBank/DDBJ databases">
        <authorList>
            <consortium name="PulseNet: The National Subtyping Network for Foodborne Disease Surveillance"/>
            <person name="Tarr C.L."/>
            <person name="Trees E."/>
            <person name="Katz L.S."/>
            <person name="Carleton-Romer H.A."/>
            <person name="Stroika S."/>
            <person name="Kucerova Z."/>
            <person name="Roache K.F."/>
            <person name="Sabol A.L."/>
            <person name="Besser J."/>
            <person name="Gerner-Smidt P."/>
        </authorList>
    </citation>
    <scope>NUCLEOTIDE SEQUENCE</scope>
    <source>
        <strain evidence="1">2015K-0757</strain>
    </source>
</reference>
<protein>
    <submittedName>
        <fullName evidence="1">Uncharacterized protein</fullName>
    </submittedName>
</protein>
<comment type="caution">
    <text evidence="1">The sequence shown here is derived from an EMBL/GenBank/DDBJ whole genome shotgun (WGS) entry which is preliminary data.</text>
</comment>
<sequence>MSKYCLIIIGLDARFSSKVIDSLNKRRPEVLIYALQPHDSFSLVEKKNNQMFEWLNESLNQESIIGIGAFIERNYKHKDFFKKNLSMSSFTVCDLDFTYAPDIDTESRFSKFVNDLILLFENEIEEIKKSIIFLNNEFICGYSKTPLLLPFTSYNIREMRTLAEDVFTKLHRNEDKKNAIKKIKNKFDYNNKKVKVKIENNKELECYTGNGMIFKSPGKHKHGVKKLGLTETHIRTCFVSAIFRFGSKIVDGFHYDCTNLHGGNVNKKLINCCGKGENYKNEYINIYPNDFIRTKK</sequence>
<proteinExistence type="predicted"/>